<dbReference type="GO" id="GO:0051539">
    <property type="term" value="F:4 iron, 4 sulfur cluster binding"/>
    <property type="evidence" value="ECO:0007669"/>
    <property type="project" value="UniProtKB-KW"/>
</dbReference>
<dbReference type="Proteomes" id="UP000006055">
    <property type="component" value="Chromosome"/>
</dbReference>
<dbReference type="RefSeq" id="WP_014813217.1">
    <property type="nucleotide sequence ID" value="NC_018025.1"/>
</dbReference>
<dbReference type="InterPro" id="IPR004646">
    <property type="entry name" value="Fe-S_hydro-lyase_TtdA-typ_cat"/>
</dbReference>
<sequence length="279" mass="29714">MKTILASSIIPAVRQLCMDACTILGDDVIQAIERSLKREESPIGREILGRILENASIAKTERIPLCQDTGMAVVFVEIGQNVAISGGNLEEAIHEGVRQGYRDGHLRKSVLHPITRVNTGDNTPAVIHYEIVPGDALKLTLAPKGFGSENMSRVTMFPPSAGIEGVKQFIVQRVEESGGNPCPPIVVGVGLGGTFEKSALLAKKSLLRPLGTVNPDPMLAELEAELLSRINNLGIGPLGLGGSTTALAVHVNTYPTHIASIPCAVNIQCHSCRHSEIEL</sequence>
<keyword evidence="4" id="KW-0408">Iron</keyword>
<dbReference type="Pfam" id="PF05681">
    <property type="entry name" value="Fumerase"/>
    <property type="match status" value="1"/>
</dbReference>
<keyword evidence="6 8" id="KW-0456">Lyase</keyword>
<dbReference type="PANTHER" id="PTHR30389:SF17">
    <property type="entry name" value="L(+)-TARTRATE DEHYDRATASE SUBUNIT ALPHA-RELATED"/>
    <property type="match status" value="1"/>
</dbReference>
<evidence type="ECO:0000259" key="7">
    <source>
        <dbReference type="Pfam" id="PF05681"/>
    </source>
</evidence>
<dbReference type="PANTHER" id="PTHR30389">
    <property type="entry name" value="FUMARATE HYDRATASE-RELATED"/>
    <property type="match status" value="1"/>
</dbReference>
<dbReference type="EMBL" id="CP003360">
    <property type="protein sequence ID" value="AFM28121.1"/>
    <property type="molecule type" value="Genomic_DNA"/>
</dbReference>
<evidence type="ECO:0000256" key="1">
    <source>
        <dbReference type="ARBA" id="ARBA00008876"/>
    </source>
</evidence>
<dbReference type="GO" id="GO:0046872">
    <property type="term" value="F:metal ion binding"/>
    <property type="evidence" value="ECO:0007669"/>
    <property type="project" value="UniProtKB-KW"/>
</dbReference>
<evidence type="ECO:0000256" key="6">
    <source>
        <dbReference type="ARBA" id="ARBA00023239"/>
    </source>
</evidence>
<organism evidence="8 9">
    <name type="scientific">Desulfomonile tiedjei (strain ATCC 49306 / DSM 6799 / DCB-1)</name>
    <dbReference type="NCBI Taxonomy" id="706587"/>
    <lineage>
        <taxon>Bacteria</taxon>
        <taxon>Pseudomonadati</taxon>
        <taxon>Thermodesulfobacteriota</taxon>
        <taxon>Desulfomonilia</taxon>
        <taxon>Desulfomonilales</taxon>
        <taxon>Desulfomonilaceae</taxon>
        <taxon>Desulfomonile</taxon>
    </lineage>
</organism>
<dbReference type="NCBIfam" id="TIGR00722">
    <property type="entry name" value="ttdA_fumA_fumB"/>
    <property type="match status" value="1"/>
</dbReference>
<dbReference type="KEGG" id="dti:Desti_5539"/>
<reference evidence="9" key="1">
    <citation type="submission" date="2012-06" db="EMBL/GenBank/DDBJ databases">
        <title>Complete sequence of chromosome of Desulfomonile tiedjei DSM 6799.</title>
        <authorList>
            <person name="Lucas S."/>
            <person name="Copeland A."/>
            <person name="Lapidus A."/>
            <person name="Glavina del Rio T."/>
            <person name="Dalin E."/>
            <person name="Tice H."/>
            <person name="Bruce D."/>
            <person name="Goodwin L."/>
            <person name="Pitluck S."/>
            <person name="Peters L."/>
            <person name="Ovchinnikova G."/>
            <person name="Zeytun A."/>
            <person name="Lu M."/>
            <person name="Kyrpides N."/>
            <person name="Mavromatis K."/>
            <person name="Ivanova N."/>
            <person name="Brettin T."/>
            <person name="Detter J.C."/>
            <person name="Han C."/>
            <person name="Larimer F."/>
            <person name="Land M."/>
            <person name="Hauser L."/>
            <person name="Markowitz V."/>
            <person name="Cheng J.-F."/>
            <person name="Hugenholtz P."/>
            <person name="Woyke T."/>
            <person name="Wu D."/>
            <person name="Spring S."/>
            <person name="Schroeder M."/>
            <person name="Brambilla E."/>
            <person name="Klenk H.-P."/>
            <person name="Eisen J.A."/>
        </authorList>
    </citation>
    <scope>NUCLEOTIDE SEQUENCE [LARGE SCALE GENOMIC DNA]</scope>
    <source>
        <strain evidence="9">ATCC 49306 / DSM 6799 / DCB-1</strain>
    </source>
</reference>
<evidence type="ECO:0000256" key="4">
    <source>
        <dbReference type="ARBA" id="ARBA00023004"/>
    </source>
</evidence>
<dbReference type="NCBIfam" id="NF004885">
    <property type="entry name" value="PRK06246.1"/>
    <property type="match status" value="1"/>
</dbReference>
<dbReference type="GO" id="GO:0016829">
    <property type="term" value="F:lyase activity"/>
    <property type="evidence" value="ECO:0007669"/>
    <property type="project" value="UniProtKB-KW"/>
</dbReference>
<name>I4CEY0_DESTA</name>
<evidence type="ECO:0000313" key="9">
    <source>
        <dbReference type="Proteomes" id="UP000006055"/>
    </source>
</evidence>
<dbReference type="InterPro" id="IPR051208">
    <property type="entry name" value="Class-I_Fumarase/Tartrate_DH"/>
</dbReference>
<proteinExistence type="inferred from homology"/>
<keyword evidence="3" id="KW-0479">Metal-binding</keyword>
<accession>I4CEY0</accession>
<gene>
    <name evidence="8" type="ordered locus">Desti_5539</name>
</gene>
<evidence type="ECO:0000256" key="5">
    <source>
        <dbReference type="ARBA" id="ARBA00023014"/>
    </source>
</evidence>
<protein>
    <submittedName>
        <fullName evidence="8">Hydro-lyase, Fe-S type, tartrate/fumarate subfamily</fullName>
    </submittedName>
</protein>
<keyword evidence="2" id="KW-0004">4Fe-4S</keyword>
<evidence type="ECO:0000256" key="3">
    <source>
        <dbReference type="ARBA" id="ARBA00022723"/>
    </source>
</evidence>
<evidence type="ECO:0000313" key="8">
    <source>
        <dbReference type="EMBL" id="AFM28121.1"/>
    </source>
</evidence>
<keyword evidence="5" id="KW-0411">Iron-sulfur</keyword>
<dbReference type="eggNOG" id="COG1951">
    <property type="taxonomic scope" value="Bacteria"/>
</dbReference>
<evidence type="ECO:0000256" key="2">
    <source>
        <dbReference type="ARBA" id="ARBA00022485"/>
    </source>
</evidence>
<feature type="domain" description="Fe-S hydro-lyase tartrate dehydratase alpha-type catalytic" evidence="7">
    <location>
        <begin position="12"/>
        <end position="277"/>
    </location>
</feature>
<dbReference type="PATRIC" id="fig|706587.4.peg.6245"/>
<dbReference type="HOGENOM" id="CLU_041245_0_0_7"/>
<dbReference type="STRING" id="706587.Desti_5539"/>
<comment type="similarity">
    <text evidence="1">Belongs to the class-I fumarase family.</text>
</comment>
<dbReference type="OrthoDB" id="9798978at2"/>
<dbReference type="AlphaFoldDB" id="I4CEY0"/>
<keyword evidence="9" id="KW-1185">Reference proteome</keyword>